<dbReference type="RefSeq" id="WP_209977975.1">
    <property type="nucleotide sequence ID" value="NZ_JAGINO010000001.1"/>
</dbReference>
<dbReference type="SUPFAM" id="SSF56784">
    <property type="entry name" value="HAD-like"/>
    <property type="match status" value="1"/>
</dbReference>
<dbReference type="InterPro" id="IPR036412">
    <property type="entry name" value="HAD-like_sf"/>
</dbReference>
<organism evidence="1 2">
    <name type="scientific">Azospirillum picis</name>
    <dbReference type="NCBI Taxonomy" id="488438"/>
    <lineage>
        <taxon>Bacteria</taxon>
        <taxon>Pseudomonadati</taxon>
        <taxon>Pseudomonadota</taxon>
        <taxon>Alphaproteobacteria</taxon>
        <taxon>Rhodospirillales</taxon>
        <taxon>Azospirillaceae</taxon>
        <taxon>Azospirillum</taxon>
    </lineage>
</organism>
<dbReference type="Proteomes" id="UP001244552">
    <property type="component" value="Unassembled WGS sequence"/>
</dbReference>
<dbReference type="Gene3D" id="3.40.50.1000">
    <property type="entry name" value="HAD superfamily/HAD-like"/>
    <property type="match status" value="1"/>
</dbReference>
<comment type="caution">
    <text evidence="1">The sequence shown here is derived from an EMBL/GenBank/DDBJ whole genome shotgun (WGS) entry which is preliminary data.</text>
</comment>
<evidence type="ECO:0008006" key="3">
    <source>
        <dbReference type="Google" id="ProtNLM"/>
    </source>
</evidence>
<evidence type="ECO:0000313" key="1">
    <source>
        <dbReference type="EMBL" id="MDQ0531372.1"/>
    </source>
</evidence>
<dbReference type="EMBL" id="JAUSVU010000001">
    <property type="protein sequence ID" value="MDQ0531372.1"/>
    <property type="molecule type" value="Genomic_DNA"/>
</dbReference>
<dbReference type="InterPro" id="IPR023214">
    <property type="entry name" value="HAD_sf"/>
</dbReference>
<dbReference type="InterPro" id="IPR020592">
    <property type="entry name" value="Ribosomal_bS16_CS"/>
</dbReference>
<accession>A0ABU0MD61</accession>
<sequence>MTGLRLSRLGKTWLIDIDGVLVRHNGHKQCGHKQGGDQLLPGVTEFFARLEPDDRVVLLSARSEAEREATLAALERFGLRWDHALFGLPTGERICINDRKPSGLTTSLAVNLDRDAGLGGIDVVIDPHL</sequence>
<gene>
    <name evidence="1" type="ORF">QO018_000204</name>
</gene>
<reference evidence="1 2" key="1">
    <citation type="submission" date="2023-07" db="EMBL/GenBank/DDBJ databases">
        <title>Genomic Encyclopedia of Type Strains, Phase IV (KMG-IV): sequencing the most valuable type-strain genomes for metagenomic binning, comparative biology and taxonomic classification.</title>
        <authorList>
            <person name="Goeker M."/>
        </authorList>
    </citation>
    <scope>NUCLEOTIDE SEQUENCE [LARGE SCALE GENOMIC DNA]</scope>
    <source>
        <strain evidence="1 2">DSM 19922</strain>
    </source>
</reference>
<keyword evidence="2" id="KW-1185">Reference proteome</keyword>
<dbReference type="PROSITE" id="PS00732">
    <property type="entry name" value="RIBOSOMAL_S16"/>
    <property type="match status" value="1"/>
</dbReference>
<proteinExistence type="predicted"/>
<evidence type="ECO:0000313" key="2">
    <source>
        <dbReference type="Proteomes" id="UP001244552"/>
    </source>
</evidence>
<name>A0ABU0MD61_9PROT</name>
<protein>
    <recommendedName>
        <fullName evidence="3">Phosphatase</fullName>
    </recommendedName>
</protein>